<dbReference type="GO" id="GO:0016787">
    <property type="term" value="F:hydrolase activity"/>
    <property type="evidence" value="ECO:0007669"/>
    <property type="project" value="InterPro"/>
</dbReference>
<dbReference type="SUPFAM" id="SSF51556">
    <property type="entry name" value="Metallo-dependent hydrolases"/>
    <property type="match status" value="1"/>
</dbReference>
<dbReference type="InterPro" id="IPR032466">
    <property type="entry name" value="Metal_Hydrolase"/>
</dbReference>
<dbReference type="Proteomes" id="UP000272400">
    <property type="component" value="Unassembled WGS sequence"/>
</dbReference>
<evidence type="ECO:0000313" key="3">
    <source>
        <dbReference type="EMBL" id="ROO87228.1"/>
    </source>
</evidence>
<name>A0A3N1D2C9_9ACTN</name>
<dbReference type="Pfam" id="PF04909">
    <property type="entry name" value="Amidohydro_2"/>
    <property type="match status" value="1"/>
</dbReference>
<dbReference type="OrthoDB" id="1407586at2"/>
<dbReference type="InterPro" id="IPR006680">
    <property type="entry name" value="Amidohydro-rel"/>
</dbReference>
<dbReference type="AlphaFoldDB" id="A0A3N1D2C9"/>
<dbReference type="PANTHER" id="PTHR21240">
    <property type="entry name" value="2-AMINO-3-CARBOXYLMUCONATE-6-SEMIALDEHYDE DECARBOXYLASE"/>
    <property type="match status" value="1"/>
</dbReference>
<dbReference type="GO" id="GO:0016831">
    <property type="term" value="F:carboxy-lyase activity"/>
    <property type="evidence" value="ECO:0007669"/>
    <property type="project" value="InterPro"/>
</dbReference>
<evidence type="ECO:0000256" key="1">
    <source>
        <dbReference type="ARBA" id="ARBA00023239"/>
    </source>
</evidence>
<sequence>MIIDAYNNVWQAGGTSDYLTAESYTPENMIASMDAAGVDMAVGCSLGQMIDNAFISRTVAAYPDRIVGFGQVDPRRPDAVETVTACAQEYGLRGLKLHPTMHGYHFADHGLLDPIFEACRENGLMILVNALDDPFCAPLSIEEISRSFPEVPLLIAHMGTIWNVNEAILVAERNEHIYLETSGTQLIEVQMAYKRLGAGRLVMGTDWPGSHFDLERAKIARAIPDEKDRALVEGANLARLLGLTDRAAGAEAGRV</sequence>
<evidence type="ECO:0000313" key="4">
    <source>
        <dbReference type="Proteomes" id="UP000272400"/>
    </source>
</evidence>
<reference evidence="3 4" key="1">
    <citation type="submission" date="2018-11" db="EMBL/GenBank/DDBJ databases">
        <title>Sequencing the genomes of 1000 actinobacteria strains.</title>
        <authorList>
            <person name="Klenk H.-P."/>
        </authorList>
    </citation>
    <scope>NUCLEOTIDE SEQUENCE [LARGE SCALE GENOMIC DNA]</scope>
    <source>
        <strain evidence="3 4">DSM 44254</strain>
    </source>
</reference>
<proteinExistence type="predicted"/>
<organism evidence="3 4">
    <name type="scientific">Actinocorallia herbida</name>
    <dbReference type="NCBI Taxonomy" id="58109"/>
    <lineage>
        <taxon>Bacteria</taxon>
        <taxon>Bacillati</taxon>
        <taxon>Actinomycetota</taxon>
        <taxon>Actinomycetes</taxon>
        <taxon>Streptosporangiales</taxon>
        <taxon>Thermomonosporaceae</taxon>
        <taxon>Actinocorallia</taxon>
    </lineage>
</organism>
<feature type="domain" description="Amidohydrolase-related" evidence="2">
    <location>
        <begin position="50"/>
        <end position="243"/>
    </location>
</feature>
<comment type="caution">
    <text evidence="3">The sequence shown here is derived from an EMBL/GenBank/DDBJ whole genome shotgun (WGS) entry which is preliminary data.</text>
</comment>
<dbReference type="RefSeq" id="WP_123666535.1">
    <property type="nucleotide sequence ID" value="NZ_RJKE01000001.1"/>
</dbReference>
<dbReference type="InterPro" id="IPR032465">
    <property type="entry name" value="ACMSD"/>
</dbReference>
<accession>A0A3N1D2C9</accession>
<dbReference type="EMBL" id="RJKE01000001">
    <property type="protein sequence ID" value="ROO87228.1"/>
    <property type="molecule type" value="Genomic_DNA"/>
</dbReference>
<keyword evidence="4" id="KW-1185">Reference proteome</keyword>
<keyword evidence="1" id="KW-0456">Lyase</keyword>
<dbReference type="Gene3D" id="3.20.20.140">
    <property type="entry name" value="Metal-dependent hydrolases"/>
    <property type="match status" value="1"/>
</dbReference>
<protein>
    <recommendedName>
        <fullName evidence="2">Amidohydrolase-related domain-containing protein</fullName>
    </recommendedName>
</protein>
<evidence type="ECO:0000259" key="2">
    <source>
        <dbReference type="Pfam" id="PF04909"/>
    </source>
</evidence>
<gene>
    <name evidence="3" type="ORF">EDD29_4822</name>
</gene>